<reference evidence="5" key="1">
    <citation type="journal article" date="2020" name="PLoS Negl. Trop. Dis.">
        <title>High-quality nuclear genome for Sarcoptes scabiei-A critical resource for a neglected parasite.</title>
        <authorList>
            <person name="Korhonen P.K."/>
            <person name="Gasser R.B."/>
            <person name="Ma G."/>
            <person name="Wang T."/>
            <person name="Stroehlein A.J."/>
            <person name="Young N.D."/>
            <person name="Ang C.S."/>
            <person name="Fernando D.D."/>
            <person name="Lu H.C."/>
            <person name="Taylor S."/>
            <person name="Reynolds S.L."/>
            <person name="Mofiz E."/>
            <person name="Najaraj S.H."/>
            <person name="Gowda H."/>
            <person name="Madugundu A."/>
            <person name="Renuse S."/>
            <person name="Holt D."/>
            <person name="Pandey A."/>
            <person name="Papenfuss A.T."/>
            <person name="Fischer K."/>
        </authorList>
    </citation>
    <scope>NUCLEOTIDE SEQUENCE [LARGE SCALE GENOMIC DNA]</scope>
</reference>
<evidence type="ECO:0000256" key="1">
    <source>
        <dbReference type="SAM" id="MobiDB-lite"/>
    </source>
</evidence>
<evidence type="ECO:0000313" key="3">
    <source>
        <dbReference type="EMBL" id="KAF7495746.1"/>
    </source>
</evidence>
<evidence type="ECO:0000313" key="4">
    <source>
        <dbReference type="EnsemblMetazoa" id="KAF7495746.1"/>
    </source>
</evidence>
<sequence length="90" mass="10256">MPEFMKTLRKKINKLRPIPTCATTYFEKILSIIKSFEPYFIYDEEQNIEVDLGKLQPKTLIALRKLATSSMLNRETSSSSSSSSSSDSDE</sequence>
<reference evidence="3" key="2">
    <citation type="submission" date="2020-01" db="EMBL/GenBank/DDBJ databases">
        <authorList>
            <person name="Korhonen P.K.K."/>
            <person name="Guangxu M.G."/>
            <person name="Wang T.W."/>
            <person name="Stroehlein A.J.S."/>
            <person name="Young N.D."/>
            <person name="Ang C.-S.A."/>
            <person name="Fernando D.W.F."/>
            <person name="Lu H.L."/>
            <person name="Taylor S.T."/>
            <person name="Ehtesham M.E.M."/>
            <person name="Najaraj S.H.N."/>
            <person name="Harsha G.H.G."/>
            <person name="Madugundu A.M."/>
            <person name="Renuse S.R."/>
            <person name="Holt D.H."/>
            <person name="Pandey A.P."/>
            <person name="Papenfuss A.P."/>
            <person name="Gasser R.B.G."/>
            <person name="Fischer K.F."/>
        </authorList>
    </citation>
    <scope>NUCLEOTIDE SEQUENCE</scope>
    <source>
        <strain evidence="3">SSS_KF_BRIS2020</strain>
    </source>
</reference>
<accession>A0A834RFL2</accession>
<name>A0A834RFL2_SARSC</name>
<dbReference type="AlphaFoldDB" id="A0A834RFL2"/>
<keyword evidence="5" id="KW-1185">Reference proteome</keyword>
<feature type="compositionally biased region" description="Low complexity" evidence="1">
    <location>
        <begin position="77"/>
        <end position="90"/>
    </location>
</feature>
<feature type="domain" description="NET" evidence="2">
    <location>
        <begin position="7"/>
        <end position="66"/>
    </location>
</feature>
<organism evidence="3">
    <name type="scientific">Sarcoptes scabiei</name>
    <name type="common">Itch mite</name>
    <name type="synonym">Acarus scabiei</name>
    <dbReference type="NCBI Taxonomy" id="52283"/>
    <lineage>
        <taxon>Eukaryota</taxon>
        <taxon>Metazoa</taxon>
        <taxon>Ecdysozoa</taxon>
        <taxon>Arthropoda</taxon>
        <taxon>Chelicerata</taxon>
        <taxon>Arachnida</taxon>
        <taxon>Acari</taxon>
        <taxon>Acariformes</taxon>
        <taxon>Sarcoptiformes</taxon>
        <taxon>Astigmata</taxon>
        <taxon>Psoroptidia</taxon>
        <taxon>Sarcoptoidea</taxon>
        <taxon>Sarcoptidae</taxon>
        <taxon>Sarcoptinae</taxon>
        <taxon>Sarcoptes</taxon>
    </lineage>
</organism>
<proteinExistence type="predicted"/>
<dbReference type="Proteomes" id="UP000070412">
    <property type="component" value="Unassembled WGS sequence"/>
</dbReference>
<dbReference type="Gene3D" id="1.20.1270.220">
    <property type="match status" value="1"/>
</dbReference>
<dbReference type="InterPro" id="IPR038336">
    <property type="entry name" value="NET_sf"/>
</dbReference>
<feature type="region of interest" description="Disordered" evidence="1">
    <location>
        <begin position="70"/>
        <end position="90"/>
    </location>
</feature>
<dbReference type="EMBL" id="WVUK01000045">
    <property type="protein sequence ID" value="KAF7495746.1"/>
    <property type="molecule type" value="Genomic_DNA"/>
</dbReference>
<dbReference type="Pfam" id="PF17035">
    <property type="entry name" value="BET"/>
    <property type="match status" value="1"/>
</dbReference>
<dbReference type="EnsemblMetazoa" id="SSS_6420s_mrna">
    <property type="protein sequence ID" value="KAF7495746.1"/>
    <property type="gene ID" value="SSS_6420"/>
</dbReference>
<protein>
    <recommendedName>
        <fullName evidence="2">NET domain-containing protein</fullName>
    </recommendedName>
</protein>
<dbReference type="InterPro" id="IPR027353">
    <property type="entry name" value="NET_dom"/>
</dbReference>
<gene>
    <name evidence="3" type="ORF">SSS_6420</name>
</gene>
<evidence type="ECO:0000313" key="5">
    <source>
        <dbReference type="Proteomes" id="UP000070412"/>
    </source>
</evidence>
<evidence type="ECO:0000259" key="2">
    <source>
        <dbReference type="Pfam" id="PF17035"/>
    </source>
</evidence>
<reference evidence="4" key="3">
    <citation type="submission" date="2022-06" db="UniProtKB">
        <authorList>
            <consortium name="EnsemblMetazoa"/>
        </authorList>
    </citation>
    <scope>IDENTIFICATION</scope>
</reference>